<feature type="region of interest" description="Disordered" evidence="1">
    <location>
        <begin position="25"/>
        <end position="51"/>
    </location>
</feature>
<dbReference type="WBParaSite" id="L893_g28546.t1">
    <property type="protein sequence ID" value="L893_g28546.t1"/>
    <property type="gene ID" value="L893_g28546"/>
</dbReference>
<sequence>MGRLRRRARFESIVRHGRLSQAATFLRQPKVKRSSSNPKHHAPPIRSASGANARTLIEGKGGLVLVGSGTEASEVNEGPRRDECPLRADREWKWTLELTSPKFSDLLVLCFGFVGLKDESYHSWVLCPRSWIKQITTHARILDLSSAAHRNHKLFYETFLRIEAMLNSYVGNNIAVKFYIMNPAWGESDMAPKTIHWKPRDKMLYYNMDLSLGKISYQYCMLFLREENERVGSYLRQEKTVPYKCSRKQMKVLVEKYWEHCGFDLTRISKATLQHVVDKQWRWHRPSPSFNMGMDGFLRRLSMIDLLESSEARILKTHGGSRANVSESFLTKGPTTWSRHRQSQ</sequence>
<evidence type="ECO:0000256" key="1">
    <source>
        <dbReference type="SAM" id="MobiDB-lite"/>
    </source>
</evidence>
<dbReference type="Proteomes" id="UP000095287">
    <property type="component" value="Unplaced"/>
</dbReference>
<feature type="compositionally biased region" description="Basic residues" evidence="1">
    <location>
        <begin position="29"/>
        <end position="43"/>
    </location>
</feature>
<accession>A0A1I7ZP71</accession>
<keyword evidence="2" id="KW-1185">Reference proteome</keyword>
<evidence type="ECO:0000313" key="2">
    <source>
        <dbReference type="Proteomes" id="UP000095287"/>
    </source>
</evidence>
<evidence type="ECO:0000313" key="3">
    <source>
        <dbReference type="WBParaSite" id="L893_g28546.t1"/>
    </source>
</evidence>
<proteinExistence type="predicted"/>
<dbReference type="AlphaFoldDB" id="A0A1I7ZP71"/>
<name>A0A1I7ZP71_9BILA</name>
<reference evidence="3" key="1">
    <citation type="submission" date="2016-11" db="UniProtKB">
        <authorList>
            <consortium name="WormBaseParasite"/>
        </authorList>
    </citation>
    <scope>IDENTIFICATION</scope>
</reference>
<protein>
    <submittedName>
        <fullName evidence="3">ULP_PROTEASE domain-containing protein</fullName>
    </submittedName>
</protein>
<organism evidence="2 3">
    <name type="scientific">Steinernema glaseri</name>
    <dbReference type="NCBI Taxonomy" id="37863"/>
    <lineage>
        <taxon>Eukaryota</taxon>
        <taxon>Metazoa</taxon>
        <taxon>Ecdysozoa</taxon>
        <taxon>Nematoda</taxon>
        <taxon>Chromadorea</taxon>
        <taxon>Rhabditida</taxon>
        <taxon>Tylenchina</taxon>
        <taxon>Panagrolaimomorpha</taxon>
        <taxon>Strongyloidoidea</taxon>
        <taxon>Steinernematidae</taxon>
        <taxon>Steinernema</taxon>
    </lineage>
</organism>